<reference evidence="1" key="1">
    <citation type="submission" date="2019-11" db="EMBL/GenBank/DDBJ databases">
        <title>Nori genome reveals adaptations in red seaweeds to the harsh intertidal environment.</title>
        <authorList>
            <person name="Wang D."/>
            <person name="Mao Y."/>
        </authorList>
    </citation>
    <scope>NUCLEOTIDE SEQUENCE</scope>
    <source>
        <tissue evidence="1">Gametophyte</tissue>
    </source>
</reference>
<organism evidence="1 2">
    <name type="scientific">Pyropia yezoensis</name>
    <name type="common">Susabi-nori</name>
    <name type="synonym">Porphyra yezoensis</name>
    <dbReference type="NCBI Taxonomy" id="2788"/>
    <lineage>
        <taxon>Eukaryota</taxon>
        <taxon>Rhodophyta</taxon>
        <taxon>Bangiophyceae</taxon>
        <taxon>Bangiales</taxon>
        <taxon>Bangiaceae</taxon>
        <taxon>Pyropia</taxon>
    </lineage>
</organism>
<dbReference type="Proteomes" id="UP000798662">
    <property type="component" value="Chromosome 2"/>
</dbReference>
<evidence type="ECO:0000313" key="1">
    <source>
        <dbReference type="EMBL" id="KAK1866547.1"/>
    </source>
</evidence>
<comment type="caution">
    <text evidence="1">The sequence shown here is derived from an EMBL/GenBank/DDBJ whole genome shotgun (WGS) entry which is preliminary data.</text>
</comment>
<evidence type="ECO:0000313" key="2">
    <source>
        <dbReference type="Proteomes" id="UP000798662"/>
    </source>
</evidence>
<protein>
    <submittedName>
        <fullName evidence="1">Uncharacterized protein</fullName>
    </submittedName>
</protein>
<sequence>MATLAPTGGGTPAGGGATGSIGAGVGGGGGGGGGSSASAPTGGASLPGGGTPSSASGGSSSGGGTGVSAPSASSARAKTVCPECGSTDIDYDITRGDAACVDCGTVVESTSIVSEVGFVEDARGRSSAVGQVVRADGTPAFGALPGFSRQSSEITTANARRRMLYLVAALRLAPRCAESGMRLFQLAAEQQFHKGRRLSVVCAAALYVVCRMDRSPHMLLDFSDVLETNVYTLGRAVGKFCRLLALELPAVDPSLYIHRFAGRLEYGTATQAVALSALRLIARMRRDWMAEGRRPAGLCGAALLLASRMHNFYRSTAEVVRVVRVGSAVLHTRLRELDATPSAALTAREIDAGGGDEGASASLLNVTEMEECDPPAWTRAQAADGKKGAGEKDKAGDKRGDKDPSDPATKAAAAALKVYEIGADGAPQRTTRAGAAAAAAAAAAGAGSKEPSSALLSAAGPPAAPAGTDAALLAAASQITPAGSQAPAAATPPVPGSVEAQLAAAMASPELAALEAEAAADAATTTAATALFHAQGRAADAAAAAADAAALAAAAAAKGGEAGAAGAGGAAAATGGTAPASAEDDDGSLGELDEEELGGYLNTTAEAAVKTSVWSELNREYLDAQAELETLRREDPAAVGRNDGSDRRPRASCSGAW</sequence>
<dbReference type="EMBL" id="CM020619">
    <property type="protein sequence ID" value="KAK1866547.1"/>
    <property type="molecule type" value="Genomic_DNA"/>
</dbReference>
<name>A0ACC3C9T0_PYRYE</name>
<accession>A0ACC3C9T0</accession>
<proteinExistence type="predicted"/>
<gene>
    <name evidence="1" type="ORF">I4F81_009063</name>
</gene>
<keyword evidence="2" id="KW-1185">Reference proteome</keyword>